<accession>A0A679JF58</accession>
<evidence type="ECO:0000256" key="1">
    <source>
        <dbReference type="ARBA" id="ARBA00001947"/>
    </source>
</evidence>
<gene>
    <name evidence="6" type="primary">crnA</name>
    <name evidence="6" type="ORF">MBUL_04136</name>
</gene>
<name>A0A679JF58_9HYPH</name>
<evidence type="ECO:0000256" key="4">
    <source>
        <dbReference type="ARBA" id="ARBA00022833"/>
    </source>
</evidence>
<dbReference type="PANTHER" id="PTHR35005:SF1">
    <property type="entry name" value="2-AMINO-5-FORMYLAMINO-6-RIBOSYLAMINOPYRIMIDIN-4(3H)-ONE 5'-MONOPHOSPHATE DEFORMYLASE"/>
    <property type="match status" value="1"/>
</dbReference>
<keyword evidence="3 6" id="KW-0378">Hydrolase</keyword>
<keyword evidence="4" id="KW-0862">Zinc</keyword>
<dbReference type="GO" id="GO:0009231">
    <property type="term" value="P:riboflavin biosynthetic process"/>
    <property type="evidence" value="ECO:0007669"/>
    <property type="project" value="TreeGrafter"/>
</dbReference>
<protein>
    <submittedName>
        <fullName evidence="6">Creatinine amidohydrolase</fullName>
        <ecNumber evidence="6">3.5.2.10</ecNumber>
    </submittedName>
</protein>
<reference evidence="6" key="1">
    <citation type="submission" date="2019-12" db="EMBL/GenBank/DDBJ databases">
        <authorList>
            <person name="Cremers G."/>
        </authorList>
    </citation>
    <scope>NUCLEOTIDE SEQUENCE</scope>
    <source>
        <strain evidence="6">Mbul1</strain>
    </source>
</reference>
<dbReference type="SUPFAM" id="SSF102215">
    <property type="entry name" value="Creatininase"/>
    <property type="match status" value="1"/>
</dbReference>
<dbReference type="GO" id="GO:0047789">
    <property type="term" value="F:creatininase activity"/>
    <property type="evidence" value="ECO:0007669"/>
    <property type="project" value="UniProtKB-EC"/>
</dbReference>
<sequence>MTSPSPLLWANRTWDEIPGDLAAVSHAAILPVGATEQHGPHLGTGMDFVLAEALTHAVSARTRVPVLPTLPYGCSLGHSRRWPGTITLDPVMMTRLVAQIGTSAYRSGVRRLFIVNAHVTNAAPLRCALEMLRAAHDDLMVALVNSATVSERVRAAHFADADDWHANAAETALMMATAPDLVRPDRIADADDPDRTEGLVFSHPVNRTSLNGVTGRPSQASLEDGKRLFDWMVEDLSALVLRGLSETPPLPHSFSVSA</sequence>
<evidence type="ECO:0000256" key="2">
    <source>
        <dbReference type="ARBA" id="ARBA00022723"/>
    </source>
</evidence>
<dbReference type="EMBL" id="LR743504">
    <property type="protein sequence ID" value="CAA2107391.1"/>
    <property type="molecule type" value="Genomic_DNA"/>
</dbReference>
<dbReference type="PANTHER" id="PTHR35005">
    <property type="entry name" value="3-DEHYDRO-SCYLLO-INOSOSE HYDROLASE"/>
    <property type="match status" value="1"/>
</dbReference>
<dbReference type="EC" id="3.5.2.10" evidence="6"/>
<dbReference type="InterPro" id="IPR003785">
    <property type="entry name" value="Creatininase/forma_Hydrolase"/>
</dbReference>
<dbReference type="GO" id="GO:0016811">
    <property type="term" value="F:hydrolase activity, acting on carbon-nitrogen (but not peptide) bonds, in linear amides"/>
    <property type="evidence" value="ECO:0007669"/>
    <property type="project" value="TreeGrafter"/>
</dbReference>
<dbReference type="InterPro" id="IPR024087">
    <property type="entry name" value="Creatininase-like_sf"/>
</dbReference>
<organism evidence="6">
    <name type="scientific">Methylobacterium bullatum</name>
    <dbReference type="NCBI Taxonomy" id="570505"/>
    <lineage>
        <taxon>Bacteria</taxon>
        <taxon>Pseudomonadati</taxon>
        <taxon>Pseudomonadota</taxon>
        <taxon>Alphaproteobacteria</taxon>
        <taxon>Hyphomicrobiales</taxon>
        <taxon>Methylobacteriaceae</taxon>
        <taxon>Methylobacterium</taxon>
    </lineage>
</organism>
<dbReference type="Pfam" id="PF02633">
    <property type="entry name" value="Creatininase"/>
    <property type="match status" value="1"/>
</dbReference>
<evidence type="ECO:0000256" key="3">
    <source>
        <dbReference type="ARBA" id="ARBA00022801"/>
    </source>
</evidence>
<dbReference type="GO" id="GO:0046872">
    <property type="term" value="F:metal ion binding"/>
    <property type="evidence" value="ECO:0007669"/>
    <property type="project" value="UniProtKB-KW"/>
</dbReference>
<evidence type="ECO:0000313" key="6">
    <source>
        <dbReference type="EMBL" id="CAA2107391.1"/>
    </source>
</evidence>
<comment type="cofactor">
    <cofactor evidence="1">
        <name>Zn(2+)</name>
        <dbReference type="ChEBI" id="CHEBI:29105"/>
    </cofactor>
</comment>
<proteinExistence type="inferred from homology"/>
<dbReference type="Gene3D" id="3.40.50.10310">
    <property type="entry name" value="Creatininase"/>
    <property type="match status" value="1"/>
</dbReference>
<dbReference type="AlphaFoldDB" id="A0A679JF58"/>
<evidence type="ECO:0000256" key="5">
    <source>
        <dbReference type="ARBA" id="ARBA00024029"/>
    </source>
</evidence>
<comment type="similarity">
    <text evidence="5">Belongs to the creatininase superfamily.</text>
</comment>
<keyword evidence="2" id="KW-0479">Metal-binding</keyword>